<evidence type="ECO:0000256" key="3">
    <source>
        <dbReference type="ARBA" id="ARBA00022737"/>
    </source>
</evidence>
<dbReference type="EMBL" id="CP012109">
    <property type="protein sequence ID" value="AKQ69490.1"/>
    <property type="molecule type" value="Genomic_DNA"/>
</dbReference>
<dbReference type="InterPro" id="IPR001451">
    <property type="entry name" value="Hexapep"/>
</dbReference>
<dbReference type="PATRIC" id="fig|1297742.4.peg.6490"/>
<dbReference type="AlphaFoldDB" id="A0A0H4X7E1"/>
<dbReference type="SUPFAM" id="SSF51161">
    <property type="entry name" value="Trimeric LpxA-like enzymes"/>
    <property type="match status" value="1"/>
</dbReference>
<dbReference type="eggNOG" id="COG0110">
    <property type="taxonomic scope" value="Bacteria"/>
</dbReference>
<evidence type="ECO:0000256" key="1">
    <source>
        <dbReference type="ARBA" id="ARBA00007274"/>
    </source>
</evidence>
<proteinExistence type="inferred from homology"/>
<reference evidence="5 6" key="1">
    <citation type="journal article" date="2016" name="PLoS ONE">
        <title>Complete Genome Sequence and Comparative Genomics of a Novel Myxobacterium Myxococcus hansupus.</title>
        <authorList>
            <person name="Sharma G."/>
            <person name="Narwani T."/>
            <person name="Subramanian S."/>
        </authorList>
    </citation>
    <scope>NUCLEOTIDE SEQUENCE [LARGE SCALE GENOMIC DNA]</scope>
    <source>
        <strain evidence="6">mixupus</strain>
    </source>
</reference>
<dbReference type="PANTHER" id="PTHR23416:SF23">
    <property type="entry name" value="ACETYLTRANSFERASE C18B11.09C-RELATED"/>
    <property type="match status" value="1"/>
</dbReference>
<dbReference type="InterPro" id="IPR051159">
    <property type="entry name" value="Hexapeptide_acetyltransf"/>
</dbReference>
<keyword evidence="2 5" id="KW-0808">Transferase</keyword>
<dbReference type="OrthoDB" id="9782091at2"/>
<dbReference type="RefSeq" id="WP_002636051.1">
    <property type="nucleotide sequence ID" value="NZ_CP012109.1"/>
</dbReference>
<dbReference type="Gene3D" id="2.160.10.10">
    <property type="entry name" value="Hexapeptide repeat proteins"/>
    <property type="match status" value="2"/>
</dbReference>
<comment type="similarity">
    <text evidence="1">Belongs to the transferase hexapeptide repeat family.</text>
</comment>
<evidence type="ECO:0000256" key="2">
    <source>
        <dbReference type="ARBA" id="ARBA00022679"/>
    </source>
</evidence>
<dbReference type="PROSITE" id="PS00101">
    <property type="entry name" value="HEXAPEP_TRANSFERASES"/>
    <property type="match status" value="1"/>
</dbReference>
<accession>A0A0H4X7E1</accession>
<dbReference type="InterPro" id="IPR018357">
    <property type="entry name" value="Hexapep_transf_CS"/>
</dbReference>
<dbReference type="STRING" id="1297742.A176_006402"/>
<name>A0A0H4X7E1_9BACT</name>
<dbReference type="InterPro" id="IPR011004">
    <property type="entry name" value="Trimer_LpxA-like_sf"/>
</dbReference>
<dbReference type="KEGG" id="mym:A176_006402"/>
<sequence length="219" mass="23449">MDLDALRREQHKRRLSWMPWLYFVLKPRHRGWAEAWQREVQQHLRDMETVEIEEGCFIAPEARIFAELGRTVVIGRGCSIAADVFLHGPVVLGPGVSINARASLDGGAAGIRIGEGTRIATGATLYAFDHGIAPDRPVRDQPVTSRGLVIGADVWVGANAGITDGVSVGDHAVVAMGAVVTQDVPAWAIVAGVPARVIGDRRERPRTGAPGGWEPGDGA</sequence>
<organism evidence="5 6">
    <name type="scientific">Pseudomyxococcus hansupus</name>
    <dbReference type="NCBI Taxonomy" id="1297742"/>
    <lineage>
        <taxon>Bacteria</taxon>
        <taxon>Pseudomonadati</taxon>
        <taxon>Myxococcota</taxon>
        <taxon>Myxococcia</taxon>
        <taxon>Myxococcales</taxon>
        <taxon>Cystobacterineae</taxon>
        <taxon>Myxococcaceae</taxon>
        <taxon>Pseudomyxococcus</taxon>
    </lineage>
</organism>
<keyword evidence="6" id="KW-1185">Reference proteome</keyword>
<evidence type="ECO:0000313" key="5">
    <source>
        <dbReference type="EMBL" id="AKQ69490.1"/>
    </source>
</evidence>
<keyword evidence="3" id="KW-0677">Repeat</keyword>
<evidence type="ECO:0000256" key="4">
    <source>
        <dbReference type="ARBA" id="ARBA00023315"/>
    </source>
</evidence>
<gene>
    <name evidence="5" type="ORF">A176_006402</name>
</gene>
<dbReference type="CDD" id="cd04647">
    <property type="entry name" value="LbH_MAT_like"/>
    <property type="match status" value="1"/>
</dbReference>
<keyword evidence="4" id="KW-0012">Acyltransferase</keyword>
<dbReference type="PANTHER" id="PTHR23416">
    <property type="entry name" value="SIALIC ACID SYNTHASE-RELATED"/>
    <property type="match status" value="1"/>
</dbReference>
<dbReference type="GO" id="GO:0008374">
    <property type="term" value="F:O-acyltransferase activity"/>
    <property type="evidence" value="ECO:0007669"/>
    <property type="project" value="TreeGrafter"/>
</dbReference>
<evidence type="ECO:0000313" key="6">
    <source>
        <dbReference type="Proteomes" id="UP000009026"/>
    </source>
</evidence>
<dbReference type="Pfam" id="PF14602">
    <property type="entry name" value="Hexapep_2"/>
    <property type="match status" value="1"/>
</dbReference>
<dbReference type="Proteomes" id="UP000009026">
    <property type="component" value="Chromosome"/>
</dbReference>
<protein>
    <submittedName>
        <fullName evidence="5">Acetyltransferase, CysE/LacA/LpxA/NodL family</fullName>
    </submittedName>
</protein>
<dbReference type="GO" id="GO:0005829">
    <property type="term" value="C:cytosol"/>
    <property type="evidence" value="ECO:0007669"/>
    <property type="project" value="TreeGrafter"/>
</dbReference>